<evidence type="ECO:0000313" key="1">
    <source>
        <dbReference type="EMBL" id="KAI8535949.1"/>
    </source>
</evidence>
<name>A0ACC0M4W6_RHOML</name>
<reference evidence="1" key="1">
    <citation type="submission" date="2022-02" db="EMBL/GenBank/DDBJ databases">
        <title>Plant Genome Project.</title>
        <authorList>
            <person name="Zhang R.-G."/>
        </authorList>
    </citation>
    <scope>NUCLEOTIDE SEQUENCE</scope>
    <source>
        <strain evidence="1">AT1</strain>
    </source>
</reference>
<accession>A0ACC0M4W6</accession>
<protein>
    <submittedName>
        <fullName evidence="1">Uncharacterized protein</fullName>
    </submittedName>
</protein>
<keyword evidence="2" id="KW-1185">Reference proteome</keyword>
<comment type="caution">
    <text evidence="1">The sequence shown here is derived from an EMBL/GenBank/DDBJ whole genome shotgun (WGS) entry which is preliminary data.</text>
</comment>
<dbReference type="Proteomes" id="UP001062846">
    <property type="component" value="Chromosome 10"/>
</dbReference>
<proteinExistence type="predicted"/>
<gene>
    <name evidence="1" type="ORF">RHMOL_Rhmol10G0215600</name>
</gene>
<sequence>MKTHIKLICRQYEFSQFNLKKNPYKRQKTLGFEPVNGGGTGTVPKLTVVGFSVEACKKALAKMIILDELPFRFVKDQGFKRFIYVVQPKWENLPGRITVAKDCMKIYQDGEKSLKRALKDQRICLTTDT</sequence>
<evidence type="ECO:0000313" key="2">
    <source>
        <dbReference type="Proteomes" id="UP001062846"/>
    </source>
</evidence>
<organism evidence="1 2">
    <name type="scientific">Rhododendron molle</name>
    <name type="common">Chinese azalea</name>
    <name type="synonym">Azalea mollis</name>
    <dbReference type="NCBI Taxonomy" id="49168"/>
    <lineage>
        <taxon>Eukaryota</taxon>
        <taxon>Viridiplantae</taxon>
        <taxon>Streptophyta</taxon>
        <taxon>Embryophyta</taxon>
        <taxon>Tracheophyta</taxon>
        <taxon>Spermatophyta</taxon>
        <taxon>Magnoliopsida</taxon>
        <taxon>eudicotyledons</taxon>
        <taxon>Gunneridae</taxon>
        <taxon>Pentapetalae</taxon>
        <taxon>asterids</taxon>
        <taxon>Ericales</taxon>
        <taxon>Ericaceae</taxon>
        <taxon>Ericoideae</taxon>
        <taxon>Rhodoreae</taxon>
        <taxon>Rhododendron</taxon>
    </lineage>
</organism>
<dbReference type="EMBL" id="CM046397">
    <property type="protein sequence ID" value="KAI8535949.1"/>
    <property type="molecule type" value="Genomic_DNA"/>
</dbReference>